<evidence type="ECO:0000313" key="2">
    <source>
        <dbReference type="EMBL" id="MBK6005620.1"/>
    </source>
</evidence>
<comment type="caution">
    <text evidence="2">The sequence shown here is derived from an EMBL/GenBank/DDBJ whole genome shotgun (WGS) entry which is preliminary data.</text>
</comment>
<dbReference type="RefSeq" id="WP_201166961.1">
    <property type="nucleotide sequence ID" value="NZ_JAEPWM010000001.1"/>
</dbReference>
<dbReference type="Pfam" id="PF01548">
    <property type="entry name" value="DEDD_Tnp_IS110"/>
    <property type="match status" value="1"/>
</dbReference>
<proteinExistence type="predicted"/>
<keyword evidence="3" id="KW-1185">Reference proteome</keyword>
<feature type="domain" description="Transposase IS110-like N-terminal" evidence="1">
    <location>
        <begin position="19"/>
        <end position="77"/>
    </location>
</feature>
<accession>A0A934TR80</accession>
<dbReference type="EMBL" id="JAEPWM010000001">
    <property type="protein sequence ID" value="MBK6005620.1"/>
    <property type="molecule type" value="Genomic_DNA"/>
</dbReference>
<organism evidence="2 3">
    <name type="scientific">Ramlibacter ginsenosidimutans</name>
    <dbReference type="NCBI Taxonomy" id="502333"/>
    <lineage>
        <taxon>Bacteria</taxon>
        <taxon>Pseudomonadati</taxon>
        <taxon>Pseudomonadota</taxon>
        <taxon>Betaproteobacteria</taxon>
        <taxon>Burkholderiales</taxon>
        <taxon>Comamonadaceae</taxon>
        <taxon>Ramlibacter</taxon>
    </lineage>
</organism>
<evidence type="ECO:0000313" key="3">
    <source>
        <dbReference type="Proteomes" id="UP000630528"/>
    </source>
</evidence>
<reference evidence="2" key="1">
    <citation type="journal article" date="2012" name="J. Microbiol. Biotechnol.">
        <title>Ramlibacter ginsenosidimutans sp. nov., with ginsenoside-converting activity.</title>
        <authorList>
            <person name="Wang L."/>
            <person name="An D.S."/>
            <person name="Kim S.G."/>
            <person name="Jin F.X."/>
            <person name="Kim S.C."/>
            <person name="Lee S.T."/>
            <person name="Im W.T."/>
        </authorList>
    </citation>
    <scope>NUCLEOTIDE SEQUENCE</scope>
    <source>
        <strain evidence="2">KACC 17527</strain>
    </source>
</reference>
<name>A0A934TR80_9BURK</name>
<dbReference type="InterPro" id="IPR047650">
    <property type="entry name" value="Transpos_IS110"/>
</dbReference>
<feature type="non-terminal residue" evidence="2">
    <location>
        <position position="77"/>
    </location>
</feature>
<dbReference type="InterPro" id="IPR002525">
    <property type="entry name" value="Transp_IS110-like_N"/>
</dbReference>
<dbReference type="Proteomes" id="UP000630528">
    <property type="component" value="Unassembled WGS sequence"/>
</dbReference>
<evidence type="ECO:0000259" key="1">
    <source>
        <dbReference type="Pfam" id="PF01548"/>
    </source>
</evidence>
<protein>
    <submittedName>
        <fullName evidence="2">Transposase</fullName>
    </submittedName>
</protein>
<dbReference type="AlphaFoldDB" id="A0A934TR80"/>
<reference evidence="2" key="2">
    <citation type="submission" date="2021-01" db="EMBL/GenBank/DDBJ databases">
        <authorList>
            <person name="Kang M."/>
        </authorList>
    </citation>
    <scope>NUCLEOTIDE SEQUENCE</scope>
    <source>
        <strain evidence="2">KACC 17527</strain>
    </source>
</reference>
<dbReference type="GO" id="GO:0006313">
    <property type="term" value="P:DNA transposition"/>
    <property type="evidence" value="ECO:0007669"/>
    <property type="project" value="InterPro"/>
</dbReference>
<dbReference type="GO" id="GO:0004803">
    <property type="term" value="F:transposase activity"/>
    <property type="evidence" value="ECO:0007669"/>
    <property type="project" value="InterPro"/>
</dbReference>
<sequence>MEQERNPRAASEQAREAIVGIDVAKAKLDVALKQPKGKWKTKVVDNTPSGFEQLRAWLAKHGVSCAHVCMEATGVYW</sequence>
<gene>
    <name evidence="2" type="ORF">JJB11_05900</name>
</gene>
<dbReference type="GO" id="GO:0003677">
    <property type="term" value="F:DNA binding"/>
    <property type="evidence" value="ECO:0007669"/>
    <property type="project" value="InterPro"/>
</dbReference>
<dbReference type="PANTHER" id="PTHR33055">
    <property type="entry name" value="TRANSPOSASE FOR INSERTION SEQUENCE ELEMENT IS1111A"/>
    <property type="match status" value="1"/>
</dbReference>